<evidence type="ECO:0000313" key="4">
    <source>
        <dbReference type="EMBL" id="MFC4411559.1"/>
    </source>
</evidence>
<dbReference type="PROSITE" id="PS50111">
    <property type="entry name" value="CHEMOTAXIS_TRANSDUC_2"/>
    <property type="match status" value="1"/>
</dbReference>
<dbReference type="RefSeq" id="WP_378156633.1">
    <property type="nucleotide sequence ID" value="NZ_JBHSEC010000020.1"/>
</dbReference>
<dbReference type="InterPro" id="IPR009050">
    <property type="entry name" value="Globin-like_sf"/>
</dbReference>
<comment type="caution">
    <text evidence="4">The sequence shown here is derived from an EMBL/GenBank/DDBJ whole genome shotgun (WGS) entry which is preliminary data.</text>
</comment>
<dbReference type="Pfam" id="PF11563">
    <property type="entry name" value="Protoglobin"/>
    <property type="match status" value="1"/>
</dbReference>
<dbReference type="PANTHER" id="PTHR32089">
    <property type="entry name" value="METHYL-ACCEPTING CHEMOTAXIS PROTEIN MCPB"/>
    <property type="match status" value="1"/>
</dbReference>
<dbReference type="SUPFAM" id="SSF46458">
    <property type="entry name" value="Globin-like"/>
    <property type="match status" value="1"/>
</dbReference>
<evidence type="ECO:0000313" key="5">
    <source>
        <dbReference type="Proteomes" id="UP001595817"/>
    </source>
</evidence>
<protein>
    <submittedName>
        <fullName evidence="4">Protoglobin domain-containing protein</fullName>
    </submittedName>
</protein>
<reference evidence="5" key="1">
    <citation type="journal article" date="2019" name="Int. J. Syst. Evol. Microbiol.">
        <title>The Global Catalogue of Microorganisms (GCM) 10K type strain sequencing project: providing services to taxonomists for standard genome sequencing and annotation.</title>
        <authorList>
            <consortium name="The Broad Institute Genomics Platform"/>
            <consortium name="The Broad Institute Genome Sequencing Center for Infectious Disease"/>
            <person name="Wu L."/>
            <person name="Ma J."/>
        </authorList>
    </citation>
    <scope>NUCLEOTIDE SEQUENCE [LARGE SCALE GENOMIC DNA]</scope>
    <source>
        <strain evidence="5">CCUG 59778</strain>
    </source>
</reference>
<dbReference type="Gene3D" id="1.10.490.10">
    <property type="entry name" value="Globins"/>
    <property type="match status" value="1"/>
</dbReference>
<proteinExistence type="predicted"/>
<evidence type="ECO:0000259" key="3">
    <source>
        <dbReference type="PROSITE" id="PS50111"/>
    </source>
</evidence>
<dbReference type="InterPro" id="IPR004089">
    <property type="entry name" value="MCPsignal_dom"/>
</dbReference>
<organism evidence="4 5">
    <name type="scientific">Chungangia koreensis</name>
    <dbReference type="NCBI Taxonomy" id="752657"/>
    <lineage>
        <taxon>Bacteria</taxon>
        <taxon>Bacillati</taxon>
        <taxon>Bacillota</taxon>
        <taxon>Bacilli</taxon>
        <taxon>Lactobacillales</taxon>
        <taxon>Chungangia</taxon>
    </lineage>
</organism>
<evidence type="ECO:0000256" key="2">
    <source>
        <dbReference type="PROSITE-ProRule" id="PRU00284"/>
    </source>
</evidence>
<dbReference type="PANTHER" id="PTHR32089:SF118">
    <property type="entry name" value="HEME-BASED AEROTACTIC TRANSDUCER HEMAT"/>
    <property type="match status" value="1"/>
</dbReference>
<dbReference type="CDD" id="cd01068">
    <property type="entry name" value="globin_sensor"/>
    <property type="match status" value="1"/>
</dbReference>
<dbReference type="InterPro" id="IPR012292">
    <property type="entry name" value="Globin/Proto"/>
</dbReference>
<dbReference type="SMART" id="SM00283">
    <property type="entry name" value="MA"/>
    <property type="match status" value="1"/>
</dbReference>
<dbReference type="Proteomes" id="UP001595817">
    <property type="component" value="Unassembled WGS sequence"/>
</dbReference>
<dbReference type="EMBL" id="JBHSEC010000020">
    <property type="protein sequence ID" value="MFC4411559.1"/>
    <property type="molecule type" value="Genomic_DNA"/>
</dbReference>
<evidence type="ECO:0000256" key="1">
    <source>
        <dbReference type="ARBA" id="ARBA00023224"/>
    </source>
</evidence>
<keyword evidence="5" id="KW-1185">Reference proteome</keyword>
<dbReference type="SUPFAM" id="SSF58104">
    <property type="entry name" value="Methyl-accepting chemotaxis protein (MCP) signaling domain"/>
    <property type="match status" value="1"/>
</dbReference>
<feature type="domain" description="Methyl-accepting transducer" evidence="3">
    <location>
        <begin position="186"/>
        <end position="429"/>
    </location>
</feature>
<name>A0ABV8X9A8_9LACT</name>
<accession>A0ABV8X9A8</accession>
<dbReference type="InterPro" id="IPR044398">
    <property type="entry name" value="Globin-sensor_dom"/>
</dbReference>
<dbReference type="Pfam" id="PF00015">
    <property type="entry name" value="MCPsignal"/>
    <property type="match status" value="1"/>
</dbReference>
<keyword evidence="1 2" id="KW-0807">Transducer</keyword>
<sequence length="431" mass="48497">MTLFTKRKQQTKHSLTEAAKEQLPFVSISKDLPADITTCLSMIDLTEQDLAILKTMQEPLHQNVHTIVANFYLNLEKENTLQEIIGDHSSVERLRVTLTRHISEMFDGTIDQAFVEKRRRIAVIHARIGLVPKWYLSAFQDLLNSFFEIVQQTNYHPSEQLTILKSLSKMLNFEQQLVLTIYEEKNEEALLEENERKSILMDRLRHSSVNLEEIISRSSHDLNKMQDFIGTVESLSQENLALADEMASKSLVELERLNETELKSNELKQKMGSIHQNVTDLHKLNEQITAIAQIVTQIANQTNLLALNASIEAARAGEHGKGFAVVADEVRKLAEHTKSSLSEVETILAETDSKTAAIASNVQDLQQLTDDERSQIVASGHSFSSIVKAMEELKERNGSLADSILNVSERLNSIYASSEQISESAKSLASM</sequence>
<dbReference type="Gene3D" id="1.10.287.950">
    <property type="entry name" value="Methyl-accepting chemotaxis protein"/>
    <property type="match status" value="1"/>
</dbReference>
<dbReference type="InterPro" id="IPR039379">
    <property type="entry name" value="Protoglobin_sensor_dom"/>
</dbReference>
<gene>
    <name evidence="4" type="ORF">ACFOZY_14120</name>
</gene>